<feature type="domain" description="Type ISP restriction-modification enzyme LLaBIII C-terminal specificity" evidence="2">
    <location>
        <begin position="1"/>
        <end position="35"/>
    </location>
</feature>
<gene>
    <name evidence="3" type="ORF">MCQ_00992</name>
</gene>
<sequence>MTDIPKEAYNYIVNDRPVFEWVMERQYVKTDKKVTLLIMSIAMLLRPLVTLLIHWNCFKGFITVSLEIMKIVKNLPKLEIRETE</sequence>
<accession>J0Q1S8</accession>
<dbReference type="AlphaFoldDB" id="J0Q1S8"/>
<dbReference type="EMBL" id="AILU01000032">
    <property type="protein sequence ID" value="EJF78951.1"/>
    <property type="molecule type" value="Genomic_DNA"/>
</dbReference>
<feature type="transmembrane region" description="Helical" evidence="1">
    <location>
        <begin position="34"/>
        <end position="55"/>
    </location>
</feature>
<proteinExistence type="predicted"/>
<keyword evidence="4" id="KW-1185">Reference proteome</keyword>
<evidence type="ECO:0000259" key="2">
    <source>
        <dbReference type="Pfam" id="PF18135"/>
    </source>
</evidence>
<comment type="caution">
    <text evidence="3">The sequence shown here is derived from an EMBL/GenBank/DDBJ whole genome shotgun (WGS) entry which is preliminary data.</text>
</comment>
<keyword evidence="1" id="KW-0472">Membrane</keyword>
<evidence type="ECO:0000313" key="4">
    <source>
        <dbReference type="Proteomes" id="UP000008947"/>
    </source>
</evidence>
<keyword evidence="1" id="KW-0812">Transmembrane</keyword>
<protein>
    <recommendedName>
        <fullName evidence="2">Type ISP restriction-modification enzyme LLaBIII C-terminal specificity domain-containing protein</fullName>
    </recommendedName>
</protein>
<organism evidence="3 4">
    <name type="scientific">Candidatus Bartonella washoeensis Sb944nv</name>
    <dbReference type="NCBI Taxonomy" id="1094563"/>
    <lineage>
        <taxon>Bacteria</taxon>
        <taxon>Pseudomonadati</taxon>
        <taxon>Pseudomonadota</taxon>
        <taxon>Alphaproteobacteria</taxon>
        <taxon>Hyphomicrobiales</taxon>
        <taxon>Bartonellaceae</taxon>
        <taxon>Bartonella</taxon>
    </lineage>
</organism>
<evidence type="ECO:0000256" key="1">
    <source>
        <dbReference type="SAM" id="Phobius"/>
    </source>
</evidence>
<evidence type="ECO:0000313" key="3">
    <source>
        <dbReference type="EMBL" id="EJF78951.1"/>
    </source>
</evidence>
<dbReference type="eggNOG" id="COG0286">
    <property type="taxonomic scope" value="Bacteria"/>
</dbReference>
<reference evidence="3 4" key="1">
    <citation type="submission" date="2012-03" db="EMBL/GenBank/DDBJ databases">
        <title>The Genome Sequence of Bartonella washoensis Sb944nv.</title>
        <authorList>
            <consortium name="The Broad Institute Genome Sequencing Platform"/>
            <consortium name="The Broad Institute Genome Sequencing Center for Infectious Disease"/>
            <person name="Feldgarden M."/>
            <person name="Kirby J."/>
            <person name="Kosoy M."/>
            <person name="Birtles R."/>
            <person name="Probert W.S."/>
            <person name="Chiaraviglio L."/>
            <person name="Young S.K."/>
            <person name="Zeng Q."/>
            <person name="Gargeya S."/>
            <person name="Fitzgerald M."/>
            <person name="Haas B."/>
            <person name="Abouelleil A."/>
            <person name="Alvarado L."/>
            <person name="Arachchi H.M."/>
            <person name="Berlin A."/>
            <person name="Chapman S.B."/>
            <person name="Gearin G."/>
            <person name="Goldberg J."/>
            <person name="Griggs A."/>
            <person name="Gujja S."/>
            <person name="Hansen M."/>
            <person name="Heiman D."/>
            <person name="Howarth C."/>
            <person name="Larimer J."/>
            <person name="Lui A."/>
            <person name="MacDonald P.J.P."/>
            <person name="McCowen C."/>
            <person name="Montmayeur A."/>
            <person name="Murphy C."/>
            <person name="Neiman D."/>
            <person name="Pearson M."/>
            <person name="Priest M."/>
            <person name="Roberts A."/>
            <person name="Saif S."/>
            <person name="Shea T."/>
            <person name="Sisk P."/>
            <person name="Stolte C."/>
            <person name="Sykes S."/>
            <person name="Wortman J."/>
            <person name="Nusbaum C."/>
            <person name="Birren B."/>
        </authorList>
    </citation>
    <scope>NUCLEOTIDE SEQUENCE [LARGE SCALE GENOMIC DNA]</scope>
    <source>
        <strain evidence="3 4">Sb944nv</strain>
    </source>
</reference>
<dbReference type="InterPro" id="IPR041635">
    <property type="entry name" value="Type_ISP_LLaBIII_C"/>
</dbReference>
<dbReference type="Pfam" id="PF18135">
    <property type="entry name" value="Type_ISP_C"/>
    <property type="match status" value="1"/>
</dbReference>
<name>J0Q1S8_9HYPH</name>
<keyword evidence="1" id="KW-1133">Transmembrane helix</keyword>
<dbReference type="Proteomes" id="UP000008947">
    <property type="component" value="Unassembled WGS sequence"/>
</dbReference>
<dbReference type="HOGENOM" id="CLU_157815_0_0_5"/>